<feature type="compositionally biased region" description="Low complexity" evidence="1">
    <location>
        <begin position="244"/>
        <end position="255"/>
    </location>
</feature>
<accession>A0A8I6Y3L0</accession>
<feature type="compositionally biased region" description="Basic and acidic residues" evidence="1">
    <location>
        <begin position="10"/>
        <end position="22"/>
    </location>
</feature>
<dbReference type="Gramene" id="HORVU.MOREX.r3.6HG0571930.1">
    <property type="protein sequence ID" value="HORVU.MOREX.r3.6HG0571930.1.CDS1"/>
    <property type="gene ID" value="HORVU.MOREX.r3.6HG0571930"/>
</dbReference>
<dbReference type="PANTHER" id="PTHR33087">
    <property type="entry name" value="OS07G0539200 PROTEIN"/>
    <property type="match status" value="1"/>
</dbReference>
<sequence length="645" mass="70046">MSPHAPAMLHHLDSARRPRESRSVTVPSPAVDQAIFFLRIHDVTLSAPDGVNATSPMAVRRALEVELSVPVHSLRVTAHHPEHYFVIFTQPAHQVNAVRRGSIRVDGACFNIASWHEHDHATFDSLLLHIRVVIEKVPMQFWSVKGAEEIMGKRVRVDRLNSRTLERGHTKTFACWVWTNDLANIPTTHTLWVLPRGAGRVEEMEGFSSPPSDRRVAPPPATADYTMLIHVDRIEDGTPPSPRSSHSGQSGLPSSDSDDDAKPFPVVAPASSTMRVEDGQRAERHQRPARAPVADLGCRGMPRGGRSRDQDGEGGPGGGGHRSWKDVLLRHGRSQAPAQAAPAPRHRSRSPPTRRRSKESAGRHQGAGRAPVTARHQPQQRRARPPPPPPARRAGSKAADRQDGPDAEGDRSGFDRVKDFFKTAKKPTITSVIVYSMAADVHTAAEAVVAARLEFDEDPWLHASVEAVQLDAFSPTLSAAASDLGQYSRATATSARSMEVELGAVTGRVSQLELGAAVDQSETCGLFHANKQSLISVAPARRPAAPPKSRASSIPTQHNARQAANASTVPVAQCASLRLVKELGMLVPRDKMTEEVAKALLHRFEEPLSDNDIAVIARLTRLDSEALRVMALMVGPEGVAEEARV</sequence>
<feature type="region of interest" description="Disordered" evidence="1">
    <location>
        <begin position="234"/>
        <end position="413"/>
    </location>
</feature>
<feature type="region of interest" description="Disordered" evidence="1">
    <location>
        <begin position="1"/>
        <end position="24"/>
    </location>
</feature>
<evidence type="ECO:0008006" key="4">
    <source>
        <dbReference type="Google" id="ProtNLM"/>
    </source>
</evidence>
<name>A0A8I6Y3L0_HORVV</name>
<evidence type="ECO:0000313" key="2">
    <source>
        <dbReference type="EnsemblPlants" id="HORVU.MOREX.r3.6HG0571930.1.CDS1"/>
    </source>
</evidence>
<reference evidence="2" key="3">
    <citation type="submission" date="2022-01" db="UniProtKB">
        <authorList>
            <consortium name="EnsemblPlants"/>
        </authorList>
    </citation>
    <scope>IDENTIFICATION</scope>
    <source>
        <strain evidence="2">subsp. vulgare</strain>
    </source>
</reference>
<keyword evidence="3" id="KW-1185">Reference proteome</keyword>
<feature type="compositionally biased region" description="Basic and acidic residues" evidence="1">
    <location>
        <begin position="275"/>
        <end position="286"/>
    </location>
</feature>
<reference evidence="3" key="1">
    <citation type="journal article" date="2012" name="Nature">
        <title>A physical, genetic and functional sequence assembly of the barley genome.</title>
        <authorList>
            <consortium name="The International Barley Genome Sequencing Consortium"/>
            <person name="Mayer K.F."/>
            <person name="Waugh R."/>
            <person name="Brown J.W."/>
            <person name="Schulman A."/>
            <person name="Langridge P."/>
            <person name="Platzer M."/>
            <person name="Fincher G.B."/>
            <person name="Muehlbauer G.J."/>
            <person name="Sato K."/>
            <person name="Close T.J."/>
            <person name="Wise R.P."/>
            <person name="Stein N."/>
        </authorList>
    </citation>
    <scope>NUCLEOTIDE SEQUENCE [LARGE SCALE GENOMIC DNA]</scope>
    <source>
        <strain evidence="3">cv. Morex</strain>
    </source>
</reference>
<dbReference type="AlphaFoldDB" id="A0A8I6Y3L0"/>
<evidence type="ECO:0000313" key="3">
    <source>
        <dbReference type="Proteomes" id="UP000011116"/>
    </source>
</evidence>
<dbReference type="PANTHER" id="PTHR33087:SF47">
    <property type="entry name" value="DUF4283 DOMAIN-CONTAINING PROTEIN"/>
    <property type="match status" value="1"/>
</dbReference>
<reference evidence="2" key="2">
    <citation type="submission" date="2020-10" db="EMBL/GenBank/DDBJ databases">
        <authorList>
            <person name="Scholz U."/>
            <person name="Mascher M."/>
            <person name="Fiebig A."/>
        </authorList>
    </citation>
    <scope>NUCLEOTIDE SEQUENCE [LARGE SCALE GENOMIC DNA]</scope>
    <source>
        <strain evidence="2">cv. Morex</strain>
    </source>
</reference>
<proteinExistence type="predicted"/>
<feature type="compositionally biased region" description="Basic and acidic residues" evidence="1">
    <location>
        <begin position="398"/>
        <end position="413"/>
    </location>
</feature>
<feature type="compositionally biased region" description="Low complexity" evidence="1">
    <location>
        <begin position="334"/>
        <end position="343"/>
    </location>
</feature>
<organism evidence="2 3">
    <name type="scientific">Hordeum vulgare subsp. vulgare</name>
    <name type="common">Domesticated barley</name>
    <dbReference type="NCBI Taxonomy" id="112509"/>
    <lineage>
        <taxon>Eukaryota</taxon>
        <taxon>Viridiplantae</taxon>
        <taxon>Streptophyta</taxon>
        <taxon>Embryophyta</taxon>
        <taxon>Tracheophyta</taxon>
        <taxon>Spermatophyta</taxon>
        <taxon>Magnoliopsida</taxon>
        <taxon>Liliopsida</taxon>
        <taxon>Poales</taxon>
        <taxon>Poaceae</taxon>
        <taxon>BOP clade</taxon>
        <taxon>Pooideae</taxon>
        <taxon>Triticodae</taxon>
        <taxon>Triticeae</taxon>
        <taxon>Hordeinae</taxon>
        <taxon>Hordeum</taxon>
    </lineage>
</organism>
<protein>
    <recommendedName>
        <fullName evidence="4">DUF4283 domain-containing protein</fullName>
    </recommendedName>
</protein>
<dbReference type="Proteomes" id="UP000011116">
    <property type="component" value="Chromosome 6H"/>
</dbReference>
<feature type="compositionally biased region" description="Basic residues" evidence="1">
    <location>
        <begin position="344"/>
        <end position="357"/>
    </location>
</feature>
<dbReference type="InterPro" id="IPR053253">
    <property type="entry name" value="Sex_diff_modulator"/>
</dbReference>
<evidence type="ECO:0000256" key="1">
    <source>
        <dbReference type="SAM" id="MobiDB-lite"/>
    </source>
</evidence>
<dbReference type="EnsemblPlants" id="HORVU.MOREX.r3.6HG0571930.1">
    <property type="protein sequence ID" value="HORVU.MOREX.r3.6HG0571930.1.CDS1"/>
    <property type="gene ID" value="HORVU.MOREX.r3.6HG0571930"/>
</dbReference>